<keyword evidence="4 11" id="KW-0138">CF(0)</keyword>
<accession>A0A1T4MU20</accession>
<dbReference type="PANTHER" id="PTHR42823:SF3">
    <property type="entry name" value="ATP SYNTHASE SUBUNIT A, CHLOROPLASTIC"/>
    <property type="match status" value="1"/>
</dbReference>
<dbReference type="GO" id="GO:0005886">
    <property type="term" value="C:plasma membrane"/>
    <property type="evidence" value="ECO:0007669"/>
    <property type="project" value="UniProtKB-SubCell"/>
</dbReference>
<dbReference type="CDD" id="cd00310">
    <property type="entry name" value="ATP-synt_Fo_a_6"/>
    <property type="match status" value="1"/>
</dbReference>
<evidence type="ECO:0000256" key="4">
    <source>
        <dbReference type="ARBA" id="ARBA00022547"/>
    </source>
</evidence>
<keyword evidence="5 11" id="KW-0812">Transmembrane</keyword>
<evidence type="ECO:0000256" key="10">
    <source>
        <dbReference type="ARBA" id="ARBA00023310"/>
    </source>
</evidence>
<evidence type="ECO:0000256" key="7">
    <source>
        <dbReference type="ARBA" id="ARBA00022989"/>
    </source>
</evidence>
<keyword evidence="10 11" id="KW-0066">ATP synthesis</keyword>
<feature type="transmembrane region" description="Helical" evidence="11">
    <location>
        <begin position="125"/>
        <end position="145"/>
    </location>
</feature>
<comment type="function">
    <text evidence="11 12">Key component of the proton channel; it plays a direct role in the translocation of protons across the membrane.</text>
</comment>
<dbReference type="Proteomes" id="UP000190657">
    <property type="component" value="Unassembled WGS sequence"/>
</dbReference>
<evidence type="ECO:0000313" key="15">
    <source>
        <dbReference type="Proteomes" id="UP000190657"/>
    </source>
</evidence>
<dbReference type="GO" id="GO:0046933">
    <property type="term" value="F:proton-transporting ATP synthase activity, rotational mechanism"/>
    <property type="evidence" value="ECO:0007669"/>
    <property type="project" value="UniProtKB-UniRule"/>
</dbReference>
<keyword evidence="3 11" id="KW-0813">Transport</keyword>
<dbReference type="RefSeq" id="WP_200803081.1">
    <property type="nucleotide sequence ID" value="NZ_FUWW01000016.1"/>
</dbReference>
<evidence type="ECO:0000256" key="11">
    <source>
        <dbReference type="HAMAP-Rule" id="MF_01393"/>
    </source>
</evidence>
<dbReference type="GO" id="GO:0042777">
    <property type="term" value="P:proton motive force-driven plasma membrane ATP synthesis"/>
    <property type="evidence" value="ECO:0007669"/>
    <property type="project" value="TreeGrafter"/>
</dbReference>
<evidence type="ECO:0000256" key="1">
    <source>
        <dbReference type="ARBA" id="ARBA00004141"/>
    </source>
</evidence>
<keyword evidence="9 11" id="KW-0472">Membrane</keyword>
<comment type="similarity">
    <text evidence="2 11 12">Belongs to the ATPase A chain family.</text>
</comment>
<feature type="compositionally biased region" description="Basic residues" evidence="13">
    <location>
        <begin position="264"/>
        <end position="275"/>
    </location>
</feature>
<evidence type="ECO:0000256" key="5">
    <source>
        <dbReference type="ARBA" id="ARBA00022692"/>
    </source>
</evidence>
<name>A0A1T4MU20_9FIRM</name>
<evidence type="ECO:0000256" key="6">
    <source>
        <dbReference type="ARBA" id="ARBA00022781"/>
    </source>
</evidence>
<dbReference type="InterPro" id="IPR035908">
    <property type="entry name" value="F0_ATP_A_sf"/>
</dbReference>
<dbReference type="InterPro" id="IPR045082">
    <property type="entry name" value="ATP_syn_F0_a_bact/chloroplast"/>
</dbReference>
<dbReference type="Pfam" id="PF00119">
    <property type="entry name" value="ATP-synt_A"/>
    <property type="match status" value="1"/>
</dbReference>
<keyword evidence="11" id="KW-1003">Cell membrane</keyword>
<keyword evidence="15" id="KW-1185">Reference proteome</keyword>
<evidence type="ECO:0000256" key="12">
    <source>
        <dbReference type="RuleBase" id="RU000483"/>
    </source>
</evidence>
<dbReference type="PRINTS" id="PR00123">
    <property type="entry name" value="ATPASEA"/>
</dbReference>
<feature type="region of interest" description="Disordered" evidence="13">
    <location>
        <begin position="241"/>
        <end position="275"/>
    </location>
</feature>
<gene>
    <name evidence="11" type="primary">atpB</name>
    <name evidence="14" type="ORF">SAMN02745114_01378</name>
</gene>
<dbReference type="AlphaFoldDB" id="A0A1T4MU20"/>
<evidence type="ECO:0000256" key="13">
    <source>
        <dbReference type="SAM" id="MobiDB-lite"/>
    </source>
</evidence>
<dbReference type="PANTHER" id="PTHR42823">
    <property type="entry name" value="ATP SYNTHASE SUBUNIT A, CHLOROPLASTIC"/>
    <property type="match status" value="1"/>
</dbReference>
<dbReference type="GO" id="GO:0045259">
    <property type="term" value="C:proton-transporting ATP synthase complex"/>
    <property type="evidence" value="ECO:0007669"/>
    <property type="project" value="UniProtKB-KW"/>
</dbReference>
<evidence type="ECO:0000256" key="2">
    <source>
        <dbReference type="ARBA" id="ARBA00006810"/>
    </source>
</evidence>
<dbReference type="InterPro" id="IPR000568">
    <property type="entry name" value="ATP_synth_F0_asu"/>
</dbReference>
<evidence type="ECO:0000313" key="14">
    <source>
        <dbReference type="EMBL" id="SJZ70559.1"/>
    </source>
</evidence>
<evidence type="ECO:0000256" key="9">
    <source>
        <dbReference type="ARBA" id="ARBA00023136"/>
    </source>
</evidence>
<evidence type="ECO:0000256" key="8">
    <source>
        <dbReference type="ARBA" id="ARBA00023065"/>
    </source>
</evidence>
<dbReference type="NCBIfam" id="TIGR01131">
    <property type="entry name" value="ATP_synt_6_or_A"/>
    <property type="match status" value="1"/>
</dbReference>
<sequence>MALAPISMSVNLQEELQKQLNIDEVFGFDVNGVHIGFDESTVVSWIIIVAVTILAIFLTRNLKVQGEISKRQMILEMCYEKAEAFFKTIMGPKVERYIPWLMSMALFIGVSNMIGLLGFKPPTKSMQVTAAMALTSIVLVEYCAFKDKGVLGRFKQFTKPVWIVTPINILEVFTKPLSLCMRLFGNIIAAFTIMELIKAVPFMKFGFPVVFSLYFDLFDGLLQAYIFCFLTAIYLQEAVEEEEEEPKEAKKMRKAQKKAEKLAKKQAKKQAKATA</sequence>
<keyword evidence="8 11" id="KW-0406">Ion transport</keyword>
<feature type="transmembrane region" description="Helical" evidence="11">
    <location>
        <begin position="42"/>
        <end position="62"/>
    </location>
</feature>
<comment type="subcellular location">
    <subcellularLocation>
        <location evidence="11 12">Cell membrane</location>
        <topology evidence="11 12">Multi-pass membrane protein</topology>
    </subcellularLocation>
    <subcellularLocation>
        <location evidence="1">Membrane</location>
        <topology evidence="1">Multi-pass membrane protein</topology>
    </subcellularLocation>
</comment>
<proteinExistence type="inferred from homology"/>
<dbReference type="EMBL" id="FUWW01000016">
    <property type="protein sequence ID" value="SJZ70559.1"/>
    <property type="molecule type" value="Genomic_DNA"/>
</dbReference>
<organism evidence="14 15">
    <name type="scientific">Eubacterium coprostanoligenes</name>
    <dbReference type="NCBI Taxonomy" id="290054"/>
    <lineage>
        <taxon>Bacteria</taxon>
        <taxon>Bacillati</taxon>
        <taxon>Bacillota</taxon>
        <taxon>Clostridia</taxon>
        <taxon>Eubacteriales</taxon>
        <taxon>Eubacteriaceae</taxon>
        <taxon>Eubacterium</taxon>
    </lineage>
</organism>
<feature type="transmembrane region" description="Helical" evidence="11">
    <location>
        <begin position="97"/>
        <end position="119"/>
    </location>
</feature>
<reference evidence="14 15" key="1">
    <citation type="submission" date="2017-02" db="EMBL/GenBank/DDBJ databases">
        <authorList>
            <person name="Peterson S.W."/>
        </authorList>
    </citation>
    <scope>NUCLEOTIDE SEQUENCE [LARGE SCALE GENOMIC DNA]</scope>
    <source>
        <strain evidence="14 15">ATCC 51222</strain>
    </source>
</reference>
<keyword evidence="6 11" id="KW-0375">Hydrogen ion transport</keyword>
<dbReference type="Gene3D" id="1.20.120.220">
    <property type="entry name" value="ATP synthase, F0 complex, subunit A"/>
    <property type="match status" value="1"/>
</dbReference>
<keyword evidence="7 11" id="KW-1133">Transmembrane helix</keyword>
<dbReference type="STRING" id="290054.SAMN02745114_01378"/>
<evidence type="ECO:0000256" key="3">
    <source>
        <dbReference type="ARBA" id="ARBA00022448"/>
    </source>
</evidence>
<dbReference type="HAMAP" id="MF_01393">
    <property type="entry name" value="ATP_synth_a_bact"/>
    <property type="match status" value="1"/>
</dbReference>
<dbReference type="SUPFAM" id="SSF81336">
    <property type="entry name" value="F1F0 ATP synthase subunit A"/>
    <property type="match status" value="1"/>
</dbReference>
<feature type="transmembrane region" description="Helical" evidence="11">
    <location>
        <begin position="183"/>
        <end position="203"/>
    </location>
</feature>
<feature type="transmembrane region" description="Helical" evidence="11">
    <location>
        <begin position="209"/>
        <end position="235"/>
    </location>
</feature>
<protein>
    <recommendedName>
        <fullName evidence="11 12">ATP synthase subunit a</fullName>
    </recommendedName>
    <alternativeName>
        <fullName evidence="11">ATP synthase F0 sector subunit a</fullName>
    </alternativeName>
    <alternativeName>
        <fullName evidence="11">F-ATPase subunit 6</fullName>
    </alternativeName>
</protein>